<sequence length="146" mass="16061">MSDIIVNGKAYDSVDVKTQINGVPINVKSLTYGNEQEHQLNHTMSVDATSWSHGKNTPSASMTVMMADILPLEVAAGGNIRKIKPFIITTEYVNDYNMIVVDRIVAKFKSDGRDVTGDMGLEKQYELFALKVDLNVGAQTVARIIN</sequence>
<dbReference type="RefSeq" id="WP_065081763.1">
    <property type="nucleotide sequence ID" value="NZ_FLSS01000004.1"/>
</dbReference>
<evidence type="ECO:0000313" key="2">
    <source>
        <dbReference type="Proteomes" id="UP000324513"/>
    </source>
</evidence>
<comment type="caution">
    <text evidence="1">The sequence shown here is derived from an EMBL/GenBank/DDBJ whole genome shotgun (WGS) entry which is preliminary data.</text>
</comment>
<dbReference type="EMBL" id="VNHK01000017">
    <property type="protein sequence ID" value="TYO84904.1"/>
    <property type="molecule type" value="Genomic_DNA"/>
</dbReference>
<protein>
    <submittedName>
        <fullName evidence="1">Uncharacterized protein</fullName>
    </submittedName>
</protein>
<evidence type="ECO:0000313" key="1">
    <source>
        <dbReference type="EMBL" id="TYO84904.1"/>
    </source>
</evidence>
<proteinExistence type="predicted"/>
<keyword evidence="2" id="KW-1185">Reference proteome</keyword>
<name>A0ABY3NBJ2_ELIMR</name>
<accession>A0ABY3NBJ2</accession>
<organism evidence="1 2">
    <name type="scientific">Elizabethkingia miricola</name>
    <name type="common">Chryseobacterium miricola</name>
    <dbReference type="NCBI Taxonomy" id="172045"/>
    <lineage>
        <taxon>Bacteria</taxon>
        <taxon>Pseudomonadati</taxon>
        <taxon>Bacteroidota</taxon>
        <taxon>Flavobacteriia</taxon>
        <taxon>Flavobacteriales</taxon>
        <taxon>Weeksellaceae</taxon>
        <taxon>Elizabethkingia</taxon>
    </lineage>
</organism>
<reference evidence="1 2" key="1">
    <citation type="submission" date="2019-07" db="EMBL/GenBank/DDBJ databases">
        <title>Genomic Encyclopedia of Archaeal and Bacterial Type Strains, Phase II (KMG-II): from individual species to whole genera.</title>
        <authorList>
            <person name="Goeker M."/>
        </authorList>
    </citation>
    <scope>NUCLEOTIDE SEQUENCE [LARGE SCALE GENOMIC DNA]</scope>
    <source>
        <strain evidence="1 2">DSM 14571</strain>
    </source>
</reference>
<dbReference type="Proteomes" id="UP000324513">
    <property type="component" value="Unassembled WGS sequence"/>
</dbReference>
<gene>
    <name evidence="1" type="ORF">LX74_03709</name>
</gene>